<sequence>MSILIARPLIGREEEAAVLEVLRSGMLAQGPKVAELESAFAARCAVPHAIAVSNGTAALFLALLAHGIGPGDEVITTPFSFIATGNSILMTGARPVFVDIEPQTFNLDVDQLAAAITERTRAIMPVHLYGHPAAMDAILALAERHGLAIIEDAAQAVGASYQGRPAGSFGTACFSLYATKNIMSGEGGMVTTQSAEVAEKLRLLRNHGSRVRYHHDMLGYNLRLTDLQAAIGLAQLEKLEDFTTRRIANATFLNAQIKHPQITTPTSQPDVRHVYHQYTLRIAGDRDAAVRQLSAAGVGNAIFYPILIPHQPFYREMGYNTQLPVAEQTTQEVLSLPVHPALSEADLAQIAQAVNALQL</sequence>
<dbReference type="Pfam" id="PF01041">
    <property type="entry name" value="DegT_DnrJ_EryC1"/>
    <property type="match status" value="1"/>
</dbReference>
<dbReference type="Proteomes" id="UP000280307">
    <property type="component" value="Unassembled WGS sequence"/>
</dbReference>
<evidence type="ECO:0000256" key="4">
    <source>
        <dbReference type="PIRSR" id="PIRSR000390-2"/>
    </source>
</evidence>
<feature type="modified residue" description="N6-(pyridoxal phosphate)lysine" evidence="4">
    <location>
        <position position="180"/>
    </location>
</feature>
<keyword evidence="6" id="KW-0808">Transferase</keyword>
<evidence type="ECO:0000256" key="1">
    <source>
        <dbReference type="ARBA" id="ARBA00022898"/>
    </source>
</evidence>
<dbReference type="InterPro" id="IPR015422">
    <property type="entry name" value="PyrdxlP-dep_Trfase_small"/>
</dbReference>
<dbReference type="InterPro" id="IPR015421">
    <property type="entry name" value="PyrdxlP-dep_Trfase_major"/>
</dbReference>
<name>A0A426U9W4_9CHLR</name>
<keyword evidence="6" id="KW-0032">Aminotransferase</keyword>
<evidence type="ECO:0000256" key="3">
    <source>
        <dbReference type="PIRSR" id="PIRSR000390-1"/>
    </source>
</evidence>
<gene>
    <name evidence="6" type="ORF">EI684_01920</name>
</gene>
<dbReference type="PANTHER" id="PTHR30244">
    <property type="entry name" value="TRANSAMINASE"/>
    <property type="match status" value="1"/>
</dbReference>
<evidence type="ECO:0000256" key="2">
    <source>
        <dbReference type="ARBA" id="ARBA00037999"/>
    </source>
</evidence>
<dbReference type="AlphaFoldDB" id="A0A426U9W4"/>
<dbReference type="GO" id="GO:0030170">
    <property type="term" value="F:pyridoxal phosphate binding"/>
    <property type="evidence" value="ECO:0007669"/>
    <property type="project" value="UniProtKB-ARBA"/>
</dbReference>
<protein>
    <submittedName>
        <fullName evidence="6">DegT/DnrJ/EryC1/StrS family aminotransferase</fullName>
    </submittedName>
</protein>
<dbReference type="Gene3D" id="3.90.1150.10">
    <property type="entry name" value="Aspartate Aminotransferase, domain 1"/>
    <property type="match status" value="1"/>
</dbReference>
<dbReference type="SUPFAM" id="SSF53383">
    <property type="entry name" value="PLP-dependent transferases"/>
    <property type="match status" value="1"/>
</dbReference>
<evidence type="ECO:0000313" key="6">
    <source>
        <dbReference type="EMBL" id="RRR77142.1"/>
    </source>
</evidence>
<keyword evidence="1 4" id="KW-0663">Pyridoxal phosphate</keyword>
<evidence type="ECO:0000256" key="5">
    <source>
        <dbReference type="RuleBase" id="RU004508"/>
    </source>
</evidence>
<dbReference type="InterPro" id="IPR015424">
    <property type="entry name" value="PyrdxlP-dep_Trfase"/>
</dbReference>
<proteinExistence type="inferred from homology"/>
<evidence type="ECO:0000313" key="7">
    <source>
        <dbReference type="Proteomes" id="UP000280307"/>
    </source>
</evidence>
<dbReference type="PANTHER" id="PTHR30244:SF34">
    <property type="entry name" value="DTDP-4-AMINO-4,6-DIDEOXYGALACTOSE TRANSAMINASE"/>
    <property type="match status" value="1"/>
</dbReference>
<comment type="similarity">
    <text evidence="2 5">Belongs to the DegT/DnrJ/EryC1 family.</text>
</comment>
<dbReference type="GO" id="GO:0008483">
    <property type="term" value="F:transaminase activity"/>
    <property type="evidence" value="ECO:0007669"/>
    <property type="project" value="UniProtKB-KW"/>
</dbReference>
<accession>A0A426U9W4</accession>
<dbReference type="Gene3D" id="3.40.640.10">
    <property type="entry name" value="Type I PLP-dependent aspartate aminotransferase-like (Major domain)"/>
    <property type="match status" value="1"/>
</dbReference>
<reference evidence="6 7" key="1">
    <citation type="submission" date="2018-12" db="EMBL/GenBank/DDBJ databases">
        <title>Genome Sequence of Candidatus Viridilinea halotolerans isolated from saline sulfide-rich spring.</title>
        <authorList>
            <person name="Grouzdev D.S."/>
            <person name="Burganskaya E.I."/>
            <person name="Krutkina M.S."/>
            <person name="Sukhacheva M.V."/>
            <person name="Gorlenko V.M."/>
        </authorList>
    </citation>
    <scope>NUCLEOTIDE SEQUENCE [LARGE SCALE GENOMIC DNA]</scope>
    <source>
        <strain evidence="6">Chok-6</strain>
    </source>
</reference>
<feature type="active site" description="Proton acceptor" evidence="3">
    <location>
        <position position="180"/>
    </location>
</feature>
<comment type="caution">
    <text evidence="6">The sequence shown here is derived from an EMBL/GenBank/DDBJ whole genome shotgun (WGS) entry which is preliminary data.</text>
</comment>
<organism evidence="6 7">
    <name type="scientific">Candidatus Viridilinea halotolerans</name>
    <dbReference type="NCBI Taxonomy" id="2491704"/>
    <lineage>
        <taxon>Bacteria</taxon>
        <taxon>Bacillati</taxon>
        <taxon>Chloroflexota</taxon>
        <taxon>Chloroflexia</taxon>
        <taxon>Chloroflexales</taxon>
        <taxon>Chloroflexineae</taxon>
        <taxon>Oscillochloridaceae</taxon>
        <taxon>Candidatus Viridilinea</taxon>
    </lineage>
</organism>
<dbReference type="FunFam" id="3.40.640.10:FF:000089">
    <property type="entry name" value="Aminotransferase, DegT/DnrJ/EryC1/StrS family"/>
    <property type="match status" value="1"/>
</dbReference>
<dbReference type="EMBL" id="RSAS01000076">
    <property type="protein sequence ID" value="RRR77142.1"/>
    <property type="molecule type" value="Genomic_DNA"/>
</dbReference>
<dbReference type="GO" id="GO:0000271">
    <property type="term" value="P:polysaccharide biosynthetic process"/>
    <property type="evidence" value="ECO:0007669"/>
    <property type="project" value="TreeGrafter"/>
</dbReference>
<dbReference type="CDD" id="cd00616">
    <property type="entry name" value="AHBA_syn"/>
    <property type="match status" value="1"/>
</dbReference>
<dbReference type="PIRSF" id="PIRSF000390">
    <property type="entry name" value="PLP_StrS"/>
    <property type="match status" value="1"/>
</dbReference>
<dbReference type="InterPro" id="IPR000653">
    <property type="entry name" value="DegT/StrS_aminotransferase"/>
</dbReference>